<dbReference type="AlphaFoldDB" id="A0A6J7I400"/>
<evidence type="ECO:0000259" key="2">
    <source>
        <dbReference type="Pfam" id="PF07364"/>
    </source>
</evidence>
<dbReference type="Pfam" id="PF07171">
    <property type="entry name" value="MlrC_C"/>
    <property type="match status" value="1"/>
</dbReference>
<feature type="domain" description="Microcystin LR degradation protein MlrC C-terminal" evidence="1">
    <location>
        <begin position="298"/>
        <end position="472"/>
    </location>
</feature>
<dbReference type="InterPro" id="IPR010799">
    <property type="entry name" value="MlrC_C"/>
</dbReference>
<dbReference type="Pfam" id="PF07364">
    <property type="entry name" value="DUF1485"/>
    <property type="match status" value="1"/>
</dbReference>
<evidence type="ECO:0000259" key="1">
    <source>
        <dbReference type="Pfam" id="PF07171"/>
    </source>
</evidence>
<proteinExistence type="predicted"/>
<name>A0A6J7I400_9ZZZZ</name>
<dbReference type="InterPro" id="IPR015995">
    <property type="entry name" value="MlrC_N"/>
</dbReference>
<organism evidence="3">
    <name type="scientific">freshwater metagenome</name>
    <dbReference type="NCBI Taxonomy" id="449393"/>
    <lineage>
        <taxon>unclassified sequences</taxon>
        <taxon>metagenomes</taxon>
        <taxon>ecological metagenomes</taxon>
    </lineage>
</organism>
<feature type="domain" description="Microcystin LR degradation protein MlrC N-terminal" evidence="2">
    <location>
        <begin position="4"/>
        <end position="288"/>
    </location>
</feature>
<reference evidence="3" key="1">
    <citation type="submission" date="2020-05" db="EMBL/GenBank/DDBJ databases">
        <authorList>
            <person name="Chiriac C."/>
            <person name="Salcher M."/>
            <person name="Ghai R."/>
            <person name="Kavagutti S V."/>
        </authorList>
    </citation>
    <scope>NUCLEOTIDE SEQUENCE</scope>
</reference>
<dbReference type="EMBL" id="CAFBND010000002">
    <property type="protein sequence ID" value="CAB4925460.1"/>
    <property type="molecule type" value="Genomic_DNA"/>
</dbReference>
<evidence type="ECO:0000313" key="3">
    <source>
        <dbReference type="EMBL" id="CAB4925460.1"/>
    </source>
</evidence>
<dbReference type="InterPro" id="IPR009197">
    <property type="entry name" value="MlrC"/>
</dbReference>
<gene>
    <name evidence="3" type="ORF">UFOPK3752_00100</name>
</gene>
<sequence>MSRRVGVVGMWHETNTFSSIPNTLADFESFELLSGQAIAEHNAGTGTVIGGFYDSPELELVPIFSAGAWPSGPTEAEVLHHLFERLDDGLKKAGPLDGVLINLHGAMVATGTDDVEAATLDVVRAVLGDVPIGAVLDLHANPSSALVAACSAIISYDTYPHIDMRERGAEVAALLSRVLDGRPLHTTLGKIPLLVCPLAQATGDGPMRELQEAATARGKDAGVERVCVVGGFAYSDVERAGMSVLVVHDPDASEAAQEVVDATIADIARKADEFTVVRDDARTAVARARVSTHRPVFLADVADNIGGGSPGDGTELLREILLAGVTGAVVTLADRDVALECSSLGIGKYLDALVGGKTDRHHGEPIRIRGTIERLTDGVYRASGYYMGGLTFSMGTTAVLSVAGNTIVITERPTPPFHAEQLSSVGVDVTRASMVVVKGAIGWRGAYDSVAGEIIEVATPGICPIDVTSLPRRTVPMSL</sequence>
<dbReference type="PIRSF" id="PIRSF012702">
    <property type="entry name" value="UCP012702"/>
    <property type="match status" value="1"/>
</dbReference>
<protein>
    <submittedName>
        <fullName evidence="3">Unannotated protein</fullName>
    </submittedName>
</protein>
<accession>A0A6J7I400</accession>